<dbReference type="Pfam" id="PF00651">
    <property type="entry name" value="BTB"/>
    <property type="match status" value="1"/>
</dbReference>
<accession>A0A6A6JL09</accession>
<sequence>MKAEALVEIPKCPHAKPRLSPDDFGDQLFLVVVGKGDNERRFTVFRNLLTYHSSYFRAALGGDWKESTQKTVNLPDDDPDVFRAFHHWLYYGTLYSQLTPEGKVPLSAYLIAKVYVFGDARGIPHLCNASVDLLVQKSLSEWVFCHGVLNYVYDNTPENCGLRRLLVKFGAETYRWTRNVRNAEQNFPRMFLMDVMIMNYEDGTYALGKCLSKVGRAKYLETIAKEACEYHDHGQAAADTSATKN</sequence>
<name>A0A6A6JL09_WESOR</name>
<feature type="domain" description="BTB" evidence="1">
    <location>
        <begin position="26"/>
        <end position="98"/>
    </location>
</feature>
<dbReference type="PANTHER" id="PTHR47843">
    <property type="entry name" value="BTB DOMAIN-CONTAINING PROTEIN-RELATED"/>
    <property type="match status" value="1"/>
</dbReference>
<evidence type="ECO:0000313" key="3">
    <source>
        <dbReference type="Proteomes" id="UP000800097"/>
    </source>
</evidence>
<gene>
    <name evidence="2" type="ORF">EI97DRAFT_432564</name>
</gene>
<dbReference type="EMBL" id="ML986491">
    <property type="protein sequence ID" value="KAF2276944.1"/>
    <property type="molecule type" value="Genomic_DNA"/>
</dbReference>
<dbReference type="RefSeq" id="XP_033654483.1">
    <property type="nucleotide sequence ID" value="XM_033798191.1"/>
</dbReference>
<dbReference type="PROSITE" id="PS50097">
    <property type="entry name" value="BTB"/>
    <property type="match status" value="1"/>
</dbReference>
<dbReference type="SUPFAM" id="SSF54695">
    <property type="entry name" value="POZ domain"/>
    <property type="match status" value="1"/>
</dbReference>
<dbReference type="GeneID" id="54551366"/>
<protein>
    <recommendedName>
        <fullName evidence="1">BTB domain-containing protein</fullName>
    </recommendedName>
</protein>
<dbReference type="InterPro" id="IPR000210">
    <property type="entry name" value="BTB/POZ_dom"/>
</dbReference>
<keyword evidence="3" id="KW-1185">Reference proteome</keyword>
<reference evidence="2" key="1">
    <citation type="journal article" date="2020" name="Stud. Mycol.">
        <title>101 Dothideomycetes genomes: a test case for predicting lifestyles and emergence of pathogens.</title>
        <authorList>
            <person name="Haridas S."/>
            <person name="Albert R."/>
            <person name="Binder M."/>
            <person name="Bloem J."/>
            <person name="Labutti K."/>
            <person name="Salamov A."/>
            <person name="Andreopoulos B."/>
            <person name="Baker S."/>
            <person name="Barry K."/>
            <person name="Bills G."/>
            <person name="Bluhm B."/>
            <person name="Cannon C."/>
            <person name="Castanera R."/>
            <person name="Culley D."/>
            <person name="Daum C."/>
            <person name="Ezra D."/>
            <person name="Gonzalez J."/>
            <person name="Henrissat B."/>
            <person name="Kuo A."/>
            <person name="Liang C."/>
            <person name="Lipzen A."/>
            <person name="Lutzoni F."/>
            <person name="Magnuson J."/>
            <person name="Mondo S."/>
            <person name="Nolan M."/>
            <person name="Ohm R."/>
            <person name="Pangilinan J."/>
            <person name="Park H.-J."/>
            <person name="Ramirez L."/>
            <person name="Alfaro M."/>
            <person name="Sun H."/>
            <person name="Tritt A."/>
            <person name="Yoshinaga Y."/>
            <person name="Zwiers L.-H."/>
            <person name="Turgeon B."/>
            <person name="Goodwin S."/>
            <person name="Spatafora J."/>
            <person name="Crous P."/>
            <person name="Grigoriev I."/>
        </authorList>
    </citation>
    <scope>NUCLEOTIDE SEQUENCE</scope>
    <source>
        <strain evidence="2">CBS 379.55</strain>
    </source>
</reference>
<dbReference type="OrthoDB" id="194443at2759"/>
<proteinExistence type="predicted"/>
<organism evidence="2 3">
    <name type="scientific">Westerdykella ornata</name>
    <dbReference type="NCBI Taxonomy" id="318751"/>
    <lineage>
        <taxon>Eukaryota</taxon>
        <taxon>Fungi</taxon>
        <taxon>Dikarya</taxon>
        <taxon>Ascomycota</taxon>
        <taxon>Pezizomycotina</taxon>
        <taxon>Dothideomycetes</taxon>
        <taxon>Pleosporomycetidae</taxon>
        <taxon>Pleosporales</taxon>
        <taxon>Sporormiaceae</taxon>
        <taxon>Westerdykella</taxon>
    </lineage>
</organism>
<dbReference type="Gene3D" id="3.30.710.10">
    <property type="entry name" value="Potassium Channel Kv1.1, Chain A"/>
    <property type="match status" value="1"/>
</dbReference>
<dbReference type="CDD" id="cd18186">
    <property type="entry name" value="BTB_POZ_ZBTB_KLHL-like"/>
    <property type="match status" value="1"/>
</dbReference>
<dbReference type="AlphaFoldDB" id="A0A6A6JL09"/>
<dbReference type="InterPro" id="IPR011333">
    <property type="entry name" value="SKP1/BTB/POZ_sf"/>
</dbReference>
<evidence type="ECO:0000259" key="1">
    <source>
        <dbReference type="PROSITE" id="PS50097"/>
    </source>
</evidence>
<dbReference type="Proteomes" id="UP000800097">
    <property type="component" value="Unassembled WGS sequence"/>
</dbReference>
<evidence type="ECO:0000313" key="2">
    <source>
        <dbReference type="EMBL" id="KAF2276944.1"/>
    </source>
</evidence>
<dbReference type="PANTHER" id="PTHR47843:SF2">
    <property type="entry name" value="BTB DOMAIN-CONTAINING PROTEIN"/>
    <property type="match status" value="1"/>
</dbReference>